<sequence>MSRRRLVSKFGFSVEELSKFGFSVEELKPTKVGNPVQGSSIPLILPNDLKYNASTGVVEKIQDVQRKSLHAVPEALELLEGIEEPVSVLAICGPCRTGKSYILSRLLGTADAFELGHRMDPQTFGIWMGTKVLRGKDRATGLGGNRCFMNLAEGITVRQEQESELDDFREFFPDFLWLLRDVSLKMVDESGREMDPTEYLKTKVLRRNYTAMRESTSDTVGQAILTFFPSVECAKLERPSDDPQIMNDIAQHTDKLNPGFNKGVDELMKKLLEKARAKRGYDKASAVSGVALSIMAKEYVEAVNDPNSIPALDNTWKITIQLMQNKAIEEAVQEYNKLMQAGVAGARKTENGEVPLEEYEALGGHEDTEGERNIPRQPSLMELHNASFREATVTLLKKVGHFGINSENQGTDESNSVVDQMQNRLVQRAERTVDYMEKDGKPYQQKGLVVTGGELFKYIQQNKENSRVFCQETFQRLFDPIR</sequence>
<dbReference type="eggNOG" id="KOG2037">
    <property type="taxonomic scope" value="Eukaryota"/>
</dbReference>
<dbReference type="EMBL" id="GG666606">
    <property type="protein sequence ID" value="EEN49876.1"/>
    <property type="molecule type" value="Genomic_DNA"/>
</dbReference>
<dbReference type="SUPFAM" id="SSF52540">
    <property type="entry name" value="P-loop containing nucleoside triphosphate hydrolases"/>
    <property type="match status" value="1"/>
</dbReference>
<evidence type="ECO:0000259" key="3">
    <source>
        <dbReference type="Pfam" id="PF02841"/>
    </source>
</evidence>
<evidence type="ECO:0008006" key="5">
    <source>
        <dbReference type="Google" id="ProtNLM"/>
    </source>
</evidence>
<dbReference type="AlphaFoldDB" id="C3ZCA4"/>
<gene>
    <name evidence="4" type="ORF">BRAFLDRAFT_75675</name>
</gene>
<feature type="domain" description="Guanylate-binding protein N-terminal" evidence="2">
    <location>
        <begin position="159"/>
        <end position="278"/>
    </location>
</feature>
<dbReference type="InterPro" id="IPR015894">
    <property type="entry name" value="Guanylate-bd_N"/>
</dbReference>
<evidence type="ECO:0000256" key="1">
    <source>
        <dbReference type="ARBA" id="ARBA00022801"/>
    </source>
</evidence>
<organism>
    <name type="scientific">Branchiostoma floridae</name>
    <name type="common">Florida lancelet</name>
    <name type="synonym">Amphioxus</name>
    <dbReference type="NCBI Taxonomy" id="7739"/>
    <lineage>
        <taxon>Eukaryota</taxon>
        <taxon>Metazoa</taxon>
        <taxon>Chordata</taxon>
        <taxon>Cephalochordata</taxon>
        <taxon>Leptocardii</taxon>
        <taxon>Amphioxiformes</taxon>
        <taxon>Branchiostomatidae</taxon>
        <taxon>Branchiostoma</taxon>
    </lineage>
</organism>
<reference evidence="4" key="1">
    <citation type="journal article" date="2008" name="Nature">
        <title>The amphioxus genome and the evolution of the chordate karyotype.</title>
        <authorList>
            <consortium name="US DOE Joint Genome Institute (JGI-PGF)"/>
            <person name="Putnam N.H."/>
            <person name="Butts T."/>
            <person name="Ferrier D.E.K."/>
            <person name="Furlong R.F."/>
            <person name="Hellsten U."/>
            <person name="Kawashima T."/>
            <person name="Robinson-Rechavi M."/>
            <person name="Shoguchi E."/>
            <person name="Terry A."/>
            <person name="Yu J.-K."/>
            <person name="Benito-Gutierrez E.L."/>
            <person name="Dubchak I."/>
            <person name="Garcia-Fernandez J."/>
            <person name="Gibson-Brown J.J."/>
            <person name="Grigoriev I.V."/>
            <person name="Horton A.C."/>
            <person name="de Jong P.J."/>
            <person name="Jurka J."/>
            <person name="Kapitonov V.V."/>
            <person name="Kohara Y."/>
            <person name="Kuroki Y."/>
            <person name="Lindquist E."/>
            <person name="Lucas S."/>
            <person name="Osoegawa K."/>
            <person name="Pennacchio L.A."/>
            <person name="Salamov A.A."/>
            <person name="Satou Y."/>
            <person name="Sauka-Spengler T."/>
            <person name="Schmutz J."/>
            <person name="Shin-I T."/>
            <person name="Toyoda A."/>
            <person name="Bronner-Fraser M."/>
            <person name="Fujiyama A."/>
            <person name="Holland L.Z."/>
            <person name="Holland P.W.H."/>
            <person name="Satoh N."/>
            <person name="Rokhsar D.S."/>
        </authorList>
    </citation>
    <scope>NUCLEOTIDE SEQUENCE [LARGE SCALE GENOMIC DNA]</scope>
    <source>
        <strain evidence="4">S238N-H82</strain>
        <tissue evidence="4">Testes</tissue>
    </source>
</reference>
<feature type="domain" description="Guanylate-binding protein/Atlastin C-terminal" evidence="3">
    <location>
        <begin position="285"/>
        <end position="344"/>
    </location>
</feature>
<dbReference type="Pfam" id="PF02263">
    <property type="entry name" value="GBP"/>
    <property type="match status" value="2"/>
</dbReference>
<evidence type="ECO:0000259" key="2">
    <source>
        <dbReference type="Pfam" id="PF02263"/>
    </source>
</evidence>
<dbReference type="STRING" id="7739.C3ZCA4"/>
<dbReference type="FunFam" id="3.40.50.300:FF:004044">
    <property type="entry name" value="Predicted protein"/>
    <property type="match status" value="1"/>
</dbReference>
<feature type="domain" description="Guanylate-binding protein N-terminal" evidence="2">
    <location>
        <begin position="68"/>
        <end position="135"/>
    </location>
</feature>
<dbReference type="PANTHER" id="PTHR10751">
    <property type="entry name" value="GUANYLATE BINDING PROTEIN"/>
    <property type="match status" value="1"/>
</dbReference>
<accession>C3ZCA4</accession>
<name>C3ZCA4_BRAFL</name>
<dbReference type="InterPro" id="IPR003191">
    <property type="entry name" value="Guanylate-bd/ATL_C"/>
</dbReference>
<dbReference type="SUPFAM" id="SSF48340">
    <property type="entry name" value="Interferon-induced guanylate-binding protein 1 (GBP1), C-terminal domain"/>
    <property type="match status" value="1"/>
</dbReference>
<dbReference type="GO" id="GO:0005525">
    <property type="term" value="F:GTP binding"/>
    <property type="evidence" value="ECO:0007669"/>
    <property type="project" value="InterPro"/>
</dbReference>
<keyword evidence="1" id="KW-0378">Hydrolase</keyword>
<evidence type="ECO:0000313" key="4">
    <source>
        <dbReference type="EMBL" id="EEN49876.1"/>
    </source>
</evidence>
<dbReference type="InParanoid" id="C3ZCA4"/>
<protein>
    <recommendedName>
        <fullName evidence="5">Guanylate-binding protein N-terminal domain-containing protein</fullName>
    </recommendedName>
</protein>
<dbReference type="InterPro" id="IPR036543">
    <property type="entry name" value="Guanylate-bd_C_sf"/>
</dbReference>
<dbReference type="Gene3D" id="3.40.50.300">
    <property type="entry name" value="P-loop containing nucleotide triphosphate hydrolases"/>
    <property type="match status" value="2"/>
</dbReference>
<proteinExistence type="predicted"/>
<dbReference type="Gene3D" id="1.20.1000.10">
    <property type="entry name" value="Guanylate-binding protein, C-terminal domain"/>
    <property type="match status" value="1"/>
</dbReference>
<dbReference type="GO" id="GO:0003924">
    <property type="term" value="F:GTPase activity"/>
    <property type="evidence" value="ECO:0007669"/>
    <property type="project" value="InterPro"/>
</dbReference>
<dbReference type="Pfam" id="PF02841">
    <property type="entry name" value="GBP_C"/>
    <property type="match status" value="1"/>
</dbReference>
<dbReference type="InterPro" id="IPR027417">
    <property type="entry name" value="P-loop_NTPase"/>
</dbReference>